<evidence type="ECO:0000259" key="2">
    <source>
        <dbReference type="PROSITE" id="PS50263"/>
    </source>
</evidence>
<dbReference type="Gene3D" id="3.60.110.10">
    <property type="entry name" value="Carbon-nitrogen hydrolase"/>
    <property type="match status" value="2"/>
</dbReference>
<dbReference type="GO" id="GO:0016811">
    <property type="term" value="F:hydrolase activity, acting on carbon-nitrogen (but not peptide) bonds, in linear amides"/>
    <property type="evidence" value="ECO:0007669"/>
    <property type="project" value="TreeGrafter"/>
</dbReference>
<dbReference type="CDD" id="cd07197">
    <property type="entry name" value="nitrilase"/>
    <property type="match status" value="1"/>
</dbReference>
<reference evidence="3" key="1">
    <citation type="journal article" date="2014" name="Front. Microbiol.">
        <title>High frequency of phylogenetically diverse reductive dehalogenase-homologous genes in deep subseafloor sedimentary metagenomes.</title>
        <authorList>
            <person name="Kawai M."/>
            <person name="Futagami T."/>
            <person name="Toyoda A."/>
            <person name="Takaki Y."/>
            <person name="Nishi S."/>
            <person name="Hori S."/>
            <person name="Arai W."/>
            <person name="Tsubouchi T."/>
            <person name="Morono Y."/>
            <person name="Uchiyama I."/>
            <person name="Ito T."/>
            <person name="Fujiyama A."/>
            <person name="Inagaki F."/>
            <person name="Takami H."/>
        </authorList>
    </citation>
    <scope>NUCLEOTIDE SEQUENCE</scope>
    <source>
        <strain evidence="3">Expedition CK06-06</strain>
    </source>
</reference>
<dbReference type="PROSITE" id="PS50263">
    <property type="entry name" value="CN_HYDROLASE"/>
    <property type="match status" value="1"/>
</dbReference>
<protein>
    <recommendedName>
        <fullName evidence="2">CN hydrolase domain-containing protein</fullName>
    </recommendedName>
</protein>
<feature type="non-terminal residue" evidence="3">
    <location>
        <position position="1"/>
    </location>
</feature>
<dbReference type="PANTHER" id="PTHR43674:SF2">
    <property type="entry name" value="BETA-UREIDOPROPIONASE"/>
    <property type="match status" value="1"/>
</dbReference>
<dbReference type="Pfam" id="PF00795">
    <property type="entry name" value="CN_hydrolase"/>
    <property type="match status" value="1"/>
</dbReference>
<dbReference type="InterPro" id="IPR003010">
    <property type="entry name" value="C-N_Hydrolase"/>
</dbReference>
<accession>X0WQM7</accession>
<dbReference type="PANTHER" id="PTHR43674">
    <property type="entry name" value="NITRILASE C965.09-RELATED"/>
    <property type="match status" value="1"/>
</dbReference>
<feature type="domain" description="CN hydrolase" evidence="2">
    <location>
        <begin position="1"/>
        <end position="124"/>
    </location>
</feature>
<evidence type="ECO:0000313" key="3">
    <source>
        <dbReference type="EMBL" id="GAG26843.1"/>
    </source>
</evidence>
<comment type="caution">
    <text evidence="3">The sequence shown here is derived from an EMBL/GenBank/DDBJ whole genome shotgun (WGS) entry which is preliminary data.</text>
</comment>
<gene>
    <name evidence="3" type="ORF">S01H1_53831</name>
</gene>
<organism evidence="3">
    <name type="scientific">marine sediment metagenome</name>
    <dbReference type="NCBI Taxonomy" id="412755"/>
    <lineage>
        <taxon>unclassified sequences</taxon>
        <taxon>metagenomes</taxon>
        <taxon>ecological metagenomes</taxon>
    </lineage>
</organism>
<dbReference type="InterPro" id="IPR036526">
    <property type="entry name" value="C-N_Hydrolase_sf"/>
</dbReference>
<dbReference type="EMBL" id="BARS01034880">
    <property type="protein sequence ID" value="GAG26843.1"/>
    <property type="molecule type" value="Genomic_DNA"/>
</dbReference>
<name>X0WQM7_9ZZZZ</name>
<dbReference type="AlphaFoldDB" id="X0WQM7"/>
<dbReference type="SUPFAM" id="SSF56317">
    <property type="entry name" value="Carbon-nitrogen hydrolase"/>
    <property type="match status" value="2"/>
</dbReference>
<evidence type="ECO:0000256" key="1">
    <source>
        <dbReference type="ARBA" id="ARBA00022801"/>
    </source>
</evidence>
<dbReference type="InterPro" id="IPR050345">
    <property type="entry name" value="Aliph_Amidase/BUP"/>
</dbReference>
<proteinExistence type="predicted"/>
<keyword evidence="1" id="KW-0378">Hydrolase</keyword>
<sequence length="259" mass="29569">FYAGEQYPVIETEFGKIGMFICADGRLPEIVRCLSLQGADILLDLTNWVTSGFEKETLTNPQVEYMIPTRALENRVWIIAANKVGMEASTILYCGKSAVFTPDGEVAKIASSSQEEILFYEISLKGAIDKSIDRQINTIDDRRPELYSELVQPTNTLPIYSIMKKKTGLKTPNPLTAVVQMEFKDNFKKYFQKIEFFINNLWEQETNIIIFPECDFIFPESGDDIIHKVKQITKNRKVLCAITLIEKAGESYYKTTFLI</sequence>
<feature type="non-terminal residue" evidence="3">
    <location>
        <position position="259"/>
    </location>
</feature>